<organism evidence="1 2">
    <name type="scientific">Mediterraneibacter gnavus</name>
    <name type="common">Ruminococcus gnavus</name>
    <dbReference type="NCBI Taxonomy" id="33038"/>
    <lineage>
        <taxon>Bacteria</taxon>
        <taxon>Bacillati</taxon>
        <taxon>Bacillota</taxon>
        <taxon>Clostridia</taxon>
        <taxon>Lachnospirales</taxon>
        <taxon>Lachnospiraceae</taxon>
        <taxon>Mediterraneibacter</taxon>
    </lineage>
</organism>
<accession>A0A414DFU0</accession>
<proteinExistence type="predicted"/>
<dbReference type="Proteomes" id="UP000284472">
    <property type="component" value="Unassembled WGS sequence"/>
</dbReference>
<comment type="caution">
    <text evidence="1">The sequence shown here is derived from an EMBL/GenBank/DDBJ whole genome shotgun (WGS) entry which is preliminary data.</text>
</comment>
<protein>
    <submittedName>
        <fullName evidence="1">Phage tail assembly protein</fullName>
    </submittedName>
</protein>
<reference evidence="1 2" key="1">
    <citation type="submission" date="2018-08" db="EMBL/GenBank/DDBJ databases">
        <title>A genome reference for cultivated species of the human gut microbiota.</title>
        <authorList>
            <person name="Zou Y."/>
            <person name="Xue W."/>
            <person name="Luo G."/>
        </authorList>
    </citation>
    <scope>NUCLEOTIDE SEQUENCE [LARGE SCALE GENOMIC DNA]</scope>
    <source>
        <strain evidence="1 2">AM32-6</strain>
    </source>
</reference>
<dbReference type="RefSeq" id="WP_118043621.1">
    <property type="nucleotide sequence ID" value="NZ_QSIR01000001.1"/>
</dbReference>
<name>A0A414DFU0_MEDGN</name>
<evidence type="ECO:0000313" key="1">
    <source>
        <dbReference type="EMBL" id="RHD09424.1"/>
    </source>
</evidence>
<gene>
    <name evidence="1" type="ORF">DW812_01350</name>
</gene>
<dbReference type="AlphaFoldDB" id="A0A414DFU0"/>
<sequence length="112" mass="12459">MSEVKNEVVEQAAVQAEESKMKLSKVYDFEGAKVSEIDFSGLENLTANDMIKANKVLNTSGNVTVLPETNLEYTLVIAASATDYPIEFYKQLAPRDAIKVKNRVTSFFFGEE</sequence>
<evidence type="ECO:0000313" key="2">
    <source>
        <dbReference type="Proteomes" id="UP000284472"/>
    </source>
</evidence>
<dbReference type="EMBL" id="QSIR01000001">
    <property type="protein sequence ID" value="RHD09424.1"/>
    <property type="molecule type" value="Genomic_DNA"/>
</dbReference>